<dbReference type="InterPro" id="IPR038770">
    <property type="entry name" value="Na+/solute_symporter_sf"/>
</dbReference>
<reference evidence="3 4" key="1">
    <citation type="submission" date="2024-03" db="EMBL/GenBank/DDBJ databases">
        <title>Complete genome sequence of the green alga Chloropicon roscoffensis RCC1871.</title>
        <authorList>
            <person name="Lemieux C."/>
            <person name="Pombert J.-F."/>
            <person name="Otis C."/>
            <person name="Turmel M."/>
        </authorList>
    </citation>
    <scope>NUCLEOTIDE SEQUENCE [LARGE SCALE GENOMIC DNA]</scope>
    <source>
        <strain evidence="3 4">RCC1871</strain>
    </source>
</reference>
<dbReference type="PANTHER" id="PTHR18640:SF10">
    <property type="entry name" value="SODIUM_METABOLITE COTRANSPORTER BASS4, CHLOROPLASTIC-RELATED"/>
    <property type="match status" value="1"/>
</dbReference>
<dbReference type="InterPro" id="IPR016833">
    <property type="entry name" value="Put_Na-Bile_cotransptr"/>
</dbReference>
<feature type="transmembrane region" description="Helical" evidence="2">
    <location>
        <begin position="219"/>
        <end position="240"/>
    </location>
</feature>
<sequence>MAPRAWNARQGPTGVGAEAAPRISSARSPRGSAHSPALKARVRSRFPRSWTRRAPSVFQRRKWFSRGVRLLRGARAAGEGPGEERDATAAALTWSTLAHLRRNFLPYGLVTAIAISVLAPGLGCAVHSLRVHKLSAPGIFLLSGLSLRLEDVRKAVRSPAPLLLGVGLISLALPWSAQVALRWPFLPRDLLCGAAVFLCMPTALSTGVQISAANGGSAALGLLLTVCTNLLSVLTIPFYVSRFLAGWGGNGLEVDAAALFTSLVRSVLVPMAAGSCARAASAGVARWADANKAKLSILSACLLILVPLAELSKSVRGGLVLPVAQLAQVTLLGFLFPAVFALVNRTACSLFLSSRTSEDKQARVTVTVTSSLKTLPSAVMVVQKMQEIVPELTGAALVPCMVFHICQTLLVSALASNDLLS</sequence>
<evidence type="ECO:0000256" key="2">
    <source>
        <dbReference type="SAM" id="Phobius"/>
    </source>
</evidence>
<keyword evidence="4" id="KW-1185">Reference proteome</keyword>
<feature type="transmembrane region" description="Helical" evidence="2">
    <location>
        <begin position="193"/>
        <end position="212"/>
    </location>
</feature>
<dbReference type="PANTHER" id="PTHR18640">
    <property type="entry name" value="SOLUTE CARRIER FAMILY 10 MEMBER 7"/>
    <property type="match status" value="1"/>
</dbReference>
<dbReference type="Proteomes" id="UP001472866">
    <property type="component" value="Chromosome 12"/>
</dbReference>
<accession>A0AAX4PII6</accession>
<dbReference type="Pfam" id="PF13593">
    <property type="entry name" value="SBF_like"/>
    <property type="match status" value="1"/>
</dbReference>
<organism evidence="3 4">
    <name type="scientific">Chloropicon roscoffensis</name>
    <dbReference type="NCBI Taxonomy" id="1461544"/>
    <lineage>
        <taxon>Eukaryota</taxon>
        <taxon>Viridiplantae</taxon>
        <taxon>Chlorophyta</taxon>
        <taxon>Chloropicophyceae</taxon>
        <taxon>Chloropicales</taxon>
        <taxon>Chloropicaceae</taxon>
        <taxon>Chloropicon</taxon>
    </lineage>
</organism>
<keyword evidence="2" id="KW-0812">Transmembrane</keyword>
<feature type="region of interest" description="Disordered" evidence="1">
    <location>
        <begin position="1"/>
        <end position="38"/>
    </location>
</feature>
<feature type="transmembrane region" description="Helical" evidence="2">
    <location>
        <begin position="323"/>
        <end position="343"/>
    </location>
</feature>
<evidence type="ECO:0000313" key="3">
    <source>
        <dbReference type="EMBL" id="WZN65656.1"/>
    </source>
</evidence>
<protein>
    <submittedName>
        <fullName evidence="3">Sodium/metabolite cotransporter BASS4</fullName>
    </submittedName>
</protein>
<evidence type="ECO:0000313" key="4">
    <source>
        <dbReference type="Proteomes" id="UP001472866"/>
    </source>
</evidence>
<dbReference type="Gene3D" id="1.20.1530.20">
    <property type="match status" value="1"/>
</dbReference>
<dbReference type="AlphaFoldDB" id="A0AAX4PII6"/>
<feature type="transmembrane region" description="Helical" evidence="2">
    <location>
        <begin position="162"/>
        <end position="181"/>
    </location>
</feature>
<feature type="transmembrane region" description="Helical" evidence="2">
    <location>
        <begin position="293"/>
        <end position="311"/>
    </location>
</feature>
<evidence type="ECO:0000256" key="1">
    <source>
        <dbReference type="SAM" id="MobiDB-lite"/>
    </source>
</evidence>
<gene>
    <name evidence="3" type="ORF">HKI87_12g72160</name>
</gene>
<dbReference type="EMBL" id="CP151512">
    <property type="protein sequence ID" value="WZN65656.1"/>
    <property type="molecule type" value="Genomic_DNA"/>
</dbReference>
<dbReference type="GO" id="GO:0009941">
    <property type="term" value="C:chloroplast envelope"/>
    <property type="evidence" value="ECO:0007669"/>
    <property type="project" value="TreeGrafter"/>
</dbReference>
<feature type="transmembrane region" description="Helical" evidence="2">
    <location>
        <begin position="104"/>
        <end position="128"/>
    </location>
</feature>
<keyword evidence="2" id="KW-0472">Membrane</keyword>
<keyword evidence="2" id="KW-1133">Transmembrane helix</keyword>
<proteinExistence type="predicted"/>
<name>A0AAX4PII6_9CHLO</name>